<name>A0A9Q3W8U6_9GAMM</name>
<dbReference type="PANTHER" id="PTHR43143:SF5">
    <property type="entry name" value="SECRETED PROTEIN"/>
    <property type="match status" value="1"/>
</dbReference>
<feature type="signal peptide" evidence="2">
    <location>
        <begin position="1"/>
        <end position="24"/>
    </location>
</feature>
<dbReference type="RefSeq" id="WP_080531518.1">
    <property type="nucleotide sequence ID" value="NZ_CP012331.1"/>
</dbReference>
<sequence length="758" mass="85003">MSYRYRIGMPLLVSSLLLSTNAFTAATQDRNTLSSPTGSFSIVLLPDTQNYAEKASYDVYNHQTQWIVDHAYDRNIQYVLHLGDMTQHDTQEQWQVVDQAHTILEQAGIGYTALSGNHDLYPSDDIHARESYFTRYFGPDRFAEKPGFGGSFSDSGENTYHFLEAGGLQFLLVNLEFLPRKDVVTWANQVISDHPRHRVIVSTHAYQDYNGEHLTGWANRYNTAGREGVDLWEELVARHSNIFMTVSGHIHGTSYRQRTGNGGNVVHEILTDFQSEPVMGDGTALGNGWLRLLTFHPTDNRIEVETLSVEDGNPRIFPGGNAQFFDDYNKIAAPSDQQHNRMDYVIDFDMTVIPEYRYTPGDTLYKDRHPHRTLRGDHRAPSVAAAANGITVTAWEEDRDGDGYSQVFVRGFDEDGNALFPELAVSPWDSVPQRSPTVATDDEGNFVVAWVIDADGDGHGRIHYRVFRADGSPGFPALLPGILASGDSGRGHGRWKPGDYWNWLDGQQRRPAVGMNDKGRFTIAWEQKGDGIHVQSFLRNGLPRFTQRNVNSTPGRHQRPSLAMSNDGHFTVTWEHDTDGDGQSKIAVRGFTDRGREHFPETTVNQVVSGTQEKPVLAMDHRGRFVVAWQDDKDGNGYYQILARGFLSDGQEWLPEFTANSKASGQQLAPALAMGPEGNFTVLWEDDNDGNGYFQIYARTFRADGSEKTSDFTVNSDATGQQFEPVAAMAGNDRIVTAWEDDMDQDGEFGILQRNFDF</sequence>
<dbReference type="PANTHER" id="PTHR43143">
    <property type="entry name" value="METALLOPHOSPHOESTERASE, CALCINEURIN SUPERFAMILY"/>
    <property type="match status" value="1"/>
</dbReference>
<dbReference type="EMBL" id="JAJVKT010000049">
    <property type="protein sequence ID" value="MCE7511263.1"/>
    <property type="molecule type" value="Genomic_DNA"/>
</dbReference>
<dbReference type="InterPro" id="IPR051918">
    <property type="entry name" value="STPP_CPPED1"/>
</dbReference>
<feature type="region of interest" description="Disordered" evidence="1">
    <location>
        <begin position="545"/>
        <end position="564"/>
    </location>
</feature>
<feature type="chain" id="PRO_5040396701" description="Calcineurin-like phosphoesterase domain-containing protein" evidence="2">
    <location>
        <begin position="25"/>
        <end position="758"/>
    </location>
</feature>
<dbReference type="InterPro" id="IPR029052">
    <property type="entry name" value="Metallo-depent_PP-like"/>
</dbReference>
<proteinExistence type="predicted"/>
<protein>
    <recommendedName>
        <fullName evidence="5">Calcineurin-like phosphoesterase domain-containing protein</fullName>
    </recommendedName>
</protein>
<accession>A0A9Q3W8U6</accession>
<evidence type="ECO:0000313" key="4">
    <source>
        <dbReference type="Proteomes" id="UP001107961"/>
    </source>
</evidence>
<dbReference type="AlphaFoldDB" id="A0A9Q3W8U6"/>
<organism evidence="3 4">
    <name type="scientific">Alloalcanivorax xenomutans</name>
    <dbReference type="NCBI Taxonomy" id="1094342"/>
    <lineage>
        <taxon>Bacteria</taxon>
        <taxon>Pseudomonadati</taxon>
        <taxon>Pseudomonadota</taxon>
        <taxon>Gammaproteobacteria</taxon>
        <taxon>Oceanospirillales</taxon>
        <taxon>Alcanivoracaceae</taxon>
        <taxon>Alloalcanivorax</taxon>
    </lineage>
</organism>
<reference evidence="3" key="1">
    <citation type="submission" date="2022-01" db="EMBL/GenBank/DDBJ databases">
        <authorList>
            <person name="Karlyshev A.V."/>
            <person name="Jaspars M."/>
        </authorList>
    </citation>
    <scope>NUCLEOTIDE SEQUENCE</scope>
    <source>
        <strain evidence="3">AGSA3-2</strain>
    </source>
</reference>
<dbReference type="SUPFAM" id="SSF56300">
    <property type="entry name" value="Metallo-dependent phosphatases"/>
    <property type="match status" value="1"/>
</dbReference>
<dbReference type="KEGG" id="axe:P40_17745"/>
<evidence type="ECO:0000256" key="2">
    <source>
        <dbReference type="SAM" id="SignalP"/>
    </source>
</evidence>
<evidence type="ECO:0000313" key="3">
    <source>
        <dbReference type="EMBL" id="MCE7511263.1"/>
    </source>
</evidence>
<gene>
    <name evidence="3" type="ORF">LZG35_21730</name>
</gene>
<evidence type="ECO:0000256" key="1">
    <source>
        <dbReference type="SAM" id="MobiDB-lite"/>
    </source>
</evidence>
<feature type="compositionally biased region" description="Polar residues" evidence="1">
    <location>
        <begin position="546"/>
        <end position="555"/>
    </location>
</feature>
<dbReference type="Gene3D" id="3.60.21.10">
    <property type="match status" value="1"/>
</dbReference>
<dbReference type="Proteomes" id="UP001107961">
    <property type="component" value="Unassembled WGS sequence"/>
</dbReference>
<keyword evidence="2" id="KW-0732">Signal</keyword>
<keyword evidence="4" id="KW-1185">Reference proteome</keyword>
<comment type="caution">
    <text evidence="3">The sequence shown here is derived from an EMBL/GenBank/DDBJ whole genome shotgun (WGS) entry which is preliminary data.</text>
</comment>
<evidence type="ECO:0008006" key="5">
    <source>
        <dbReference type="Google" id="ProtNLM"/>
    </source>
</evidence>